<keyword evidence="4" id="KW-0808">Transferase</keyword>
<evidence type="ECO:0000256" key="7">
    <source>
        <dbReference type="ARBA" id="ARBA00023136"/>
    </source>
</evidence>
<dbReference type="GO" id="GO:0005886">
    <property type="term" value="C:plasma membrane"/>
    <property type="evidence" value="ECO:0007669"/>
    <property type="project" value="UniProtKB-SubCell"/>
</dbReference>
<feature type="transmembrane region" description="Helical" evidence="8">
    <location>
        <begin position="121"/>
        <end position="141"/>
    </location>
</feature>
<name>A0A6J4K2Z7_9SPHI</name>
<evidence type="ECO:0000256" key="6">
    <source>
        <dbReference type="ARBA" id="ARBA00022989"/>
    </source>
</evidence>
<evidence type="ECO:0000256" key="3">
    <source>
        <dbReference type="ARBA" id="ARBA00022676"/>
    </source>
</evidence>
<evidence type="ECO:0000256" key="1">
    <source>
        <dbReference type="ARBA" id="ARBA00004651"/>
    </source>
</evidence>
<protein>
    <recommendedName>
        <fullName evidence="10">Glycosyltransferase RgtA/B/C/D-like domain-containing protein</fullName>
    </recommendedName>
</protein>
<reference evidence="9" key="1">
    <citation type="submission" date="2020-02" db="EMBL/GenBank/DDBJ databases">
        <authorList>
            <person name="Meier V. D."/>
        </authorList>
    </citation>
    <scope>NUCLEOTIDE SEQUENCE</scope>
    <source>
        <strain evidence="9">AVDCRST_MAG56</strain>
    </source>
</reference>
<feature type="transmembrane region" description="Helical" evidence="8">
    <location>
        <begin position="275"/>
        <end position="292"/>
    </location>
</feature>
<sequence>MRQPFALLKQRHQALLWVLLTGFFVLFVCSFYHRWVHMDDAWFADEALMMARTGQIRSEVFAGFLHYEDKVLNAHKLHVMLGALYIHAFGFSPWVLKAVPLPFLALLGLLLLHYQRRFTPYHGAGVLLLTLLLLLAHASVFEYSYSYRPEMAHACLGFGSFLLLQRGVQGNRLAPVAAAGVLAGLAAFIHLNGLTFIAAGGGVLFFRGEFKKMFLFGGIAAAVTALYFFDIRTPEDVQLFLFQFRNDPALKATNFSPWHYFTKIFGEHMRLFRDWPQASLTGLLLLVLLLTFPHLRRHNAFLLAYTLLLVLAVAVITRDTNIKYYILNIPFFVVIIVQGVAHHFAQPRPAPRYVLAAALTFYLAVHAVLDLRLVRRREDLVAIHERVAAVIPAGSAIVAPITFVFNQIDRYDMRTLEVYRYQREKGTLTVPFWAYCRGAGRQYAVLKDDALAELHLSREAVRAGGPHFELIAVLPDNYLVCRIK</sequence>
<feature type="transmembrane region" description="Helical" evidence="8">
    <location>
        <begin position="213"/>
        <end position="229"/>
    </location>
</feature>
<evidence type="ECO:0008006" key="10">
    <source>
        <dbReference type="Google" id="ProtNLM"/>
    </source>
</evidence>
<feature type="transmembrane region" description="Helical" evidence="8">
    <location>
        <begin position="322"/>
        <end position="341"/>
    </location>
</feature>
<dbReference type="GO" id="GO:0016763">
    <property type="term" value="F:pentosyltransferase activity"/>
    <property type="evidence" value="ECO:0007669"/>
    <property type="project" value="TreeGrafter"/>
</dbReference>
<keyword evidence="6 8" id="KW-1133">Transmembrane helix</keyword>
<keyword evidence="2" id="KW-1003">Cell membrane</keyword>
<evidence type="ECO:0000256" key="5">
    <source>
        <dbReference type="ARBA" id="ARBA00022692"/>
    </source>
</evidence>
<feature type="transmembrane region" description="Helical" evidence="8">
    <location>
        <begin position="353"/>
        <end position="374"/>
    </location>
</feature>
<accession>A0A6J4K2Z7</accession>
<evidence type="ECO:0000256" key="2">
    <source>
        <dbReference type="ARBA" id="ARBA00022475"/>
    </source>
</evidence>
<evidence type="ECO:0000256" key="4">
    <source>
        <dbReference type="ARBA" id="ARBA00022679"/>
    </source>
</evidence>
<dbReference type="PANTHER" id="PTHR33908">
    <property type="entry name" value="MANNOSYLTRANSFERASE YKCB-RELATED"/>
    <property type="match status" value="1"/>
</dbReference>
<organism evidence="9">
    <name type="scientific">uncultured Cytophagales bacterium</name>
    <dbReference type="NCBI Taxonomy" id="158755"/>
    <lineage>
        <taxon>Bacteria</taxon>
        <taxon>Pseudomonadati</taxon>
        <taxon>Bacteroidota</taxon>
        <taxon>Sphingobacteriia</taxon>
        <taxon>Sphingobacteriales</taxon>
        <taxon>environmental samples</taxon>
    </lineage>
</organism>
<evidence type="ECO:0000313" key="9">
    <source>
        <dbReference type="EMBL" id="CAA9294530.1"/>
    </source>
</evidence>
<keyword evidence="7 8" id="KW-0472">Membrane</keyword>
<dbReference type="PANTHER" id="PTHR33908:SF11">
    <property type="entry name" value="MEMBRANE PROTEIN"/>
    <property type="match status" value="1"/>
</dbReference>
<dbReference type="AlphaFoldDB" id="A0A6J4K2Z7"/>
<feature type="transmembrane region" description="Helical" evidence="8">
    <location>
        <begin position="12"/>
        <end position="33"/>
    </location>
</feature>
<keyword evidence="3" id="KW-0328">Glycosyltransferase</keyword>
<evidence type="ECO:0000256" key="8">
    <source>
        <dbReference type="SAM" id="Phobius"/>
    </source>
</evidence>
<feature type="transmembrane region" description="Helical" evidence="8">
    <location>
        <begin position="386"/>
        <end position="405"/>
    </location>
</feature>
<comment type="subcellular location">
    <subcellularLocation>
        <location evidence="1">Cell membrane</location>
        <topology evidence="1">Multi-pass membrane protein</topology>
    </subcellularLocation>
</comment>
<feature type="transmembrane region" description="Helical" evidence="8">
    <location>
        <begin position="94"/>
        <end position="114"/>
    </location>
</feature>
<dbReference type="GO" id="GO:0009103">
    <property type="term" value="P:lipopolysaccharide biosynthetic process"/>
    <property type="evidence" value="ECO:0007669"/>
    <property type="project" value="UniProtKB-ARBA"/>
</dbReference>
<dbReference type="EMBL" id="CADCTQ010000406">
    <property type="protein sequence ID" value="CAA9294530.1"/>
    <property type="molecule type" value="Genomic_DNA"/>
</dbReference>
<proteinExistence type="predicted"/>
<feature type="transmembrane region" description="Helical" evidence="8">
    <location>
        <begin position="299"/>
        <end position="316"/>
    </location>
</feature>
<dbReference type="InterPro" id="IPR050297">
    <property type="entry name" value="LipidA_mod_glycosyltrf_83"/>
</dbReference>
<gene>
    <name evidence="9" type="ORF">AVDCRST_MAG56-4986</name>
</gene>
<feature type="transmembrane region" description="Helical" evidence="8">
    <location>
        <begin position="173"/>
        <end position="206"/>
    </location>
</feature>
<keyword evidence="5 8" id="KW-0812">Transmembrane</keyword>